<evidence type="ECO:0000259" key="2">
    <source>
        <dbReference type="Pfam" id="PF01979"/>
    </source>
</evidence>
<dbReference type="SUPFAM" id="SSF51338">
    <property type="entry name" value="Composite domain of metallo-dependent hydrolases"/>
    <property type="match status" value="2"/>
</dbReference>
<evidence type="ECO:0000313" key="4">
    <source>
        <dbReference type="Proteomes" id="UP001284601"/>
    </source>
</evidence>
<evidence type="ECO:0000313" key="3">
    <source>
        <dbReference type="EMBL" id="MDW5597410.1"/>
    </source>
</evidence>
<dbReference type="PANTHER" id="PTHR11647">
    <property type="entry name" value="HYDRANTOINASE/DIHYDROPYRIMIDINASE FAMILY MEMBER"/>
    <property type="match status" value="1"/>
</dbReference>
<dbReference type="PANTHER" id="PTHR11647:SF1">
    <property type="entry name" value="COLLAPSIN RESPONSE MEDIATOR PROTEIN"/>
    <property type="match status" value="1"/>
</dbReference>
<feature type="domain" description="Amidohydrolase-related" evidence="2">
    <location>
        <begin position="52"/>
        <end position="436"/>
    </location>
</feature>
<reference evidence="4" key="1">
    <citation type="submission" date="2023-07" db="EMBL/GenBank/DDBJ databases">
        <title>Conexibacter stalactiti sp. nov., isolated from stalactites in a lava cave and emended description of the genus Conexibacter.</title>
        <authorList>
            <person name="Lee S.D."/>
        </authorList>
    </citation>
    <scope>NUCLEOTIDE SEQUENCE [LARGE SCALE GENOMIC DNA]</scope>
    <source>
        <strain evidence="4">KCTC 39840</strain>
    </source>
</reference>
<keyword evidence="4" id="KW-1185">Reference proteome</keyword>
<dbReference type="InterPro" id="IPR032466">
    <property type="entry name" value="Metal_Hydrolase"/>
</dbReference>
<evidence type="ECO:0000256" key="1">
    <source>
        <dbReference type="ARBA" id="ARBA00001947"/>
    </source>
</evidence>
<dbReference type="RefSeq" id="WP_318599874.1">
    <property type="nucleotide sequence ID" value="NZ_JAWSTH010000086.1"/>
</dbReference>
<organism evidence="3 4">
    <name type="scientific">Conexibacter stalactiti</name>
    <dbReference type="NCBI Taxonomy" id="1940611"/>
    <lineage>
        <taxon>Bacteria</taxon>
        <taxon>Bacillati</taxon>
        <taxon>Actinomycetota</taxon>
        <taxon>Thermoleophilia</taxon>
        <taxon>Solirubrobacterales</taxon>
        <taxon>Conexibacteraceae</taxon>
        <taxon>Conexibacter</taxon>
    </lineage>
</organism>
<dbReference type="InterPro" id="IPR011059">
    <property type="entry name" value="Metal-dep_hydrolase_composite"/>
</dbReference>
<dbReference type="Gene3D" id="2.30.40.10">
    <property type="entry name" value="Urease, subunit C, domain 1"/>
    <property type="match status" value="1"/>
</dbReference>
<accession>A0ABU4HY60</accession>
<protein>
    <submittedName>
        <fullName evidence="3">Amidohydrolase family protein</fullName>
    </submittedName>
</protein>
<dbReference type="InterPro" id="IPR006680">
    <property type="entry name" value="Amidohydro-rel"/>
</dbReference>
<comment type="cofactor">
    <cofactor evidence="1">
        <name>Zn(2+)</name>
        <dbReference type="ChEBI" id="CHEBI:29105"/>
    </cofactor>
</comment>
<gene>
    <name evidence="3" type="ORF">R7226_23885</name>
</gene>
<proteinExistence type="predicted"/>
<name>A0ABU4HY60_9ACTN</name>
<comment type="caution">
    <text evidence="3">The sequence shown here is derived from an EMBL/GenBank/DDBJ whole genome shotgun (WGS) entry which is preliminary data.</text>
</comment>
<dbReference type="InterPro" id="IPR050378">
    <property type="entry name" value="Metallo-dep_Hydrolases_sf"/>
</dbReference>
<dbReference type="Proteomes" id="UP001284601">
    <property type="component" value="Unassembled WGS sequence"/>
</dbReference>
<dbReference type="EMBL" id="JAWSTH010000086">
    <property type="protein sequence ID" value="MDW5597410.1"/>
    <property type="molecule type" value="Genomic_DNA"/>
</dbReference>
<sequence length="461" mass="48961">MSVEEFDLVVRGGTVVTAASRAACDVGVAGGRIVQVGGPMRGRRELDASGAYVLPGALDMHVHLSASAPTRDDPPRFVDDFLTGSRAALAGGVTTLGQMSFPDDETSIRAVIARDMQAAGEQALVDYAFHAGVFTATDDLLEAIPELAAQGHMGLKLVMLAFDHDPRDLIAAAKLAGDLGMLTMIHCEDNALIEFAGAQLLAEGRGGMEHYPLSRPDWTETAAVERAAAICAATGAPINVVHLSSGAALEATRRARARGLPLFVEARPLYLTLDASVHAQPDSGRFAGMPPVRQPADVEALWRGLADGSIQTVGSDHAPWFLRDKTWPGIDVTTARKGMAELETMIPLLHSEGVARGRLTLERLVAVTATNPALLHGLYPRKGTIAPGADADLVIFDPELTRTVDAAAMQSRADYCVYDGWEVRGWPRTTISRGEVLYDDGSFSGEPGRGEWIARGKTVAP</sequence>
<dbReference type="Gene3D" id="3.20.20.140">
    <property type="entry name" value="Metal-dependent hydrolases"/>
    <property type="match status" value="1"/>
</dbReference>
<dbReference type="SUPFAM" id="SSF51556">
    <property type="entry name" value="Metallo-dependent hydrolases"/>
    <property type="match status" value="1"/>
</dbReference>
<dbReference type="Pfam" id="PF01979">
    <property type="entry name" value="Amidohydro_1"/>
    <property type="match status" value="1"/>
</dbReference>
<reference evidence="3 4" key="2">
    <citation type="submission" date="2023-10" db="EMBL/GenBank/DDBJ databases">
        <authorList>
            <person name="Han X.F."/>
        </authorList>
    </citation>
    <scope>NUCLEOTIDE SEQUENCE [LARGE SCALE GENOMIC DNA]</scope>
    <source>
        <strain evidence="3 4">KCTC 39840</strain>
    </source>
</reference>